<dbReference type="Proteomes" id="UP000515847">
    <property type="component" value="Chromosome"/>
</dbReference>
<dbReference type="InterPro" id="IPR014710">
    <property type="entry name" value="RmlC-like_jellyroll"/>
</dbReference>
<dbReference type="PANTHER" id="PTHR35848">
    <property type="entry name" value="OXALATE-BINDING PROTEIN"/>
    <property type="match status" value="1"/>
</dbReference>
<evidence type="ECO:0000313" key="4">
    <source>
        <dbReference type="Proteomes" id="UP000515847"/>
    </source>
</evidence>
<sequence length="111" mass="12567">MSYLVKLADVTEIDRLNARVRLAVSKNTIGEEDVSQGLLRLEPGKAMNEHIHEKSVEIFFPVEGQCEIVINGESYHLEPGIIARVPKGVSHYLNNIYDKEFKVVFTHVPHV</sequence>
<gene>
    <name evidence="3" type="ORF">BR63_06995</name>
</gene>
<dbReference type="EMBL" id="CP045798">
    <property type="protein sequence ID" value="QNB46081.1"/>
    <property type="molecule type" value="Genomic_DNA"/>
</dbReference>
<reference evidence="3 4" key="1">
    <citation type="journal article" date="2019" name="Front. Microbiol.">
        <title>Thermoanaerosceptrum fracticalcis gen. nov. sp. nov., a Novel Fumarate-Fermenting Microorganism From a Deep Fractured Carbonate Aquifer of the US Great Basin.</title>
        <authorList>
            <person name="Hamilton-Brehm S.D."/>
            <person name="Stewart L.E."/>
            <person name="Zavarin M."/>
            <person name="Caldwell M."/>
            <person name="Lawson P.A."/>
            <person name="Onstott T.C."/>
            <person name="Grzymski J."/>
            <person name="Neveux I."/>
            <person name="Lollar B.S."/>
            <person name="Russell C.E."/>
            <person name="Moser D.P."/>
        </authorList>
    </citation>
    <scope>NUCLEOTIDE SEQUENCE [LARGE SCALE GENOMIC DNA]</scope>
    <source>
        <strain evidence="3 4">DRI-13</strain>
    </source>
</reference>
<accession>A0A7G6E1X7</accession>
<keyword evidence="4" id="KW-1185">Reference proteome</keyword>
<dbReference type="GO" id="GO:0046872">
    <property type="term" value="F:metal ion binding"/>
    <property type="evidence" value="ECO:0007669"/>
    <property type="project" value="UniProtKB-KW"/>
</dbReference>
<evidence type="ECO:0000313" key="3">
    <source>
        <dbReference type="EMBL" id="QNB46081.1"/>
    </source>
</evidence>
<organism evidence="3 4">
    <name type="scientific">Thermanaerosceptrum fracticalcis</name>
    <dbReference type="NCBI Taxonomy" id="1712410"/>
    <lineage>
        <taxon>Bacteria</taxon>
        <taxon>Bacillati</taxon>
        <taxon>Bacillota</taxon>
        <taxon>Clostridia</taxon>
        <taxon>Eubacteriales</taxon>
        <taxon>Peptococcaceae</taxon>
        <taxon>Thermanaerosceptrum</taxon>
    </lineage>
</organism>
<keyword evidence="1" id="KW-0479">Metal-binding</keyword>
<dbReference type="OrthoDB" id="9797047at2"/>
<feature type="domain" description="Cupin type-2" evidence="2">
    <location>
        <begin position="38"/>
        <end position="105"/>
    </location>
</feature>
<name>A0A7G6E1X7_THEFR</name>
<proteinExistence type="predicted"/>
<protein>
    <submittedName>
        <fullName evidence="3">Cupin domain-containing protein</fullName>
    </submittedName>
</protein>
<dbReference type="Pfam" id="PF07883">
    <property type="entry name" value="Cupin_2"/>
    <property type="match status" value="1"/>
</dbReference>
<dbReference type="InterPro" id="IPR011051">
    <property type="entry name" value="RmlC_Cupin_sf"/>
</dbReference>
<dbReference type="Gene3D" id="2.60.120.10">
    <property type="entry name" value="Jelly Rolls"/>
    <property type="match status" value="1"/>
</dbReference>
<dbReference type="KEGG" id="tfr:BR63_06995"/>
<dbReference type="InterPro" id="IPR051610">
    <property type="entry name" value="GPI/OXD"/>
</dbReference>
<dbReference type="SUPFAM" id="SSF51182">
    <property type="entry name" value="RmlC-like cupins"/>
    <property type="match status" value="1"/>
</dbReference>
<evidence type="ECO:0000259" key="2">
    <source>
        <dbReference type="Pfam" id="PF07883"/>
    </source>
</evidence>
<dbReference type="RefSeq" id="WP_034422334.1">
    <property type="nucleotide sequence ID" value="NZ_CP045798.1"/>
</dbReference>
<dbReference type="PANTHER" id="PTHR35848:SF6">
    <property type="entry name" value="CUPIN TYPE-2 DOMAIN-CONTAINING PROTEIN"/>
    <property type="match status" value="1"/>
</dbReference>
<evidence type="ECO:0000256" key="1">
    <source>
        <dbReference type="ARBA" id="ARBA00022723"/>
    </source>
</evidence>
<dbReference type="AlphaFoldDB" id="A0A7G6E1X7"/>
<dbReference type="InterPro" id="IPR013096">
    <property type="entry name" value="Cupin_2"/>
</dbReference>